<sequence>MLGGINPAAPQRRGEADLYALIEQNLLSHNDRVAVSDDRGEHDYAWLGRRVDEIAGALHGRGCRPGTRVCLAVRHGVDLVASVLAVLKLGATYIPVDTRNPVDRIGHIVSDSGATAIVHSGEHTELADRFGLVDVVLRGLGRPAHPIPTAVVQPSDLAYILYTSGSTGNPKGVGITHANLASYVRWAAQRYIDSPDDRVALYTTLAFDFTVTCLFPPLLAGASIAVYDGVRDPMVIQRILADRFVTVIKITPSYLHLVSQLHSGTTHLRRVVVGGEDLPAELAARVHRLLGPVEIINEYGPTEATVGCVVHTFDPETDRDGSVPIGAPIPGTRVYLVDEDDSPALEQGELCLAGAGVAPGYLNRESTAFTDNPFEPGTTLYRTGDIVRRDPRGDLVFVGRKDDQVKIRGNRVELAEVSAAILNHPMVAAAYVTTVREHGSRTLVAVATSTEGLTESLLRKHLEQQLPGYAVPSSLGVVDDLPLTLNQKVDRAAVLTVLGKLGG</sequence>
<dbReference type="InterPro" id="IPR020845">
    <property type="entry name" value="AMP-binding_CS"/>
</dbReference>
<reference evidence="3 4" key="1">
    <citation type="submission" date="2018-10" db="EMBL/GenBank/DDBJ databases">
        <title>Genomic Encyclopedia of Archaeal and Bacterial Type Strains, Phase II (KMG-II): from individual species to whole genera.</title>
        <authorList>
            <person name="Goeker M."/>
        </authorList>
    </citation>
    <scope>NUCLEOTIDE SEQUENCE [LARGE SCALE GENOMIC DNA]</scope>
    <source>
        <strain evidence="3 4">DSM 45657</strain>
    </source>
</reference>
<dbReference type="Proteomes" id="UP000282454">
    <property type="component" value="Unassembled WGS sequence"/>
</dbReference>
<dbReference type="InterPro" id="IPR025110">
    <property type="entry name" value="AMP-bd_C"/>
</dbReference>
<dbReference type="Pfam" id="PF00501">
    <property type="entry name" value="AMP-binding"/>
    <property type="match status" value="1"/>
</dbReference>
<dbReference type="Gene3D" id="3.40.50.12780">
    <property type="entry name" value="N-terminal domain of ligase-like"/>
    <property type="match status" value="1"/>
</dbReference>
<dbReference type="GO" id="GO:0005737">
    <property type="term" value="C:cytoplasm"/>
    <property type="evidence" value="ECO:0007669"/>
    <property type="project" value="TreeGrafter"/>
</dbReference>
<dbReference type="EMBL" id="RCDD01000002">
    <property type="protein sequence ID" value="RLK58748.1"/>
    <property type="molecule type" value="Genomic_DNA"/>
</dbReference>
<evidence type="ECO:0000313" key="4">
    <source>
        <dbReference type="Proteomes" id="UP000282454"/>
    </source>
</evidence>
<gene>
    <name evidence="3" type="ORF">CLV68_3223</name>
</gene>
<dbReference type="PANTHER" id="PTHR45527">
    <property type="entry name" value="NONRIBOSOMAL PEPTIDE SYNTHETASE"/>
    <property type="match status" value="1"/>
</dbReference>
<organism evidence="3 4">
    <name type="scientific">Actinokineospora cianjurensis</name>
    <dbReference type="NCBI Taxonomy" id="585224"/>
    <lineage>
        <taxon>Bacteria</taxon>
        <taxon>Bacillati</taxon>
        <taxon>Actinomycetota</taxon>
        <taxon>Actinomycetes</taxon>
        <taxon>Pseudonocardiales</taxon>
        <taxon>Pseudonocardiaceae</taxon>
        <taxon>Actinokineospora</taxon>
    </lineage>
</organism>
<accession>A0A421B397</accession>
<keyword evidence="4" id="KW-1185">Reference proteome</keyword>
<dbReference type="GO" id="GO:0044550">
    <property type="term" value="P:secondary metabolite biosynthetic process"/>
    <property type="evidence" value="ECO:0007669"/>
    <property type="project" value="TreeGrafter"/>
</dbReference>
<dbReference type="SUPFAM" id="SSF56801">
    <property type="entry name" value="Acetyl-CoA synthetase-like"/>
    <property type="match status" value="1"/>
</dbReference>
<dbReference type="InterPro" id="IPR045851">
    <property type="entry name" value="AMP-bd_C_sf"/>
</dbReference>
<evidence type="ECO:0000259" key="2">
    <source>
        <dbReference type="Pfam" id="PF13193"/>
    </source>
</evidence>
<dbReference type="InterPro" id="IPR042099">
    <property type="entry name" value="ANL_N_sf"/>
</dbReference>
<dbReference type="PROSITE" id="PS00455">
    <property type="entry name" value="AMP_BINDING"/>
    <property type="match status" value="1"/>
</dbReference>
<dbReference type="InterPro" id="IPR020459">
    <property type="entry name" value="AMP-binding"/>
</dbReference>
<feature type="domain" description="AMP-dependent synthetase/ligase" evidence="1">
    <location>
        <begin position="24"/>
        <end position="362"/>
    </location>
</feature>
<name>A0A421B397_9PSEU</name>
<feature type="domain" description="AMP-binding enzyme C-terminal" evidence="2">
    <location>
        <begin position="416"/>
        <end position="488"/>
    </location>
</feature>
<dbReference type="InterPro" id="IPR000873">
    <property type="entry name" value="AMP-dep_synth/lig_dom"/>
</dbReference>
<dbReference type="AlphaFoldDB" id="A0A421B397"/>
<dbReference type="GO" id="GO:0031177">
    <property type="term" value="F:phosphopantetheine binding"/>
    <property type="evidence" value="ECO:0007669"/>
    <property type="project" value="TreeGrafter"/>
</dbReference>
<dbReference type="InterPro" id="IPR010071">
    <property type="entry name" value="AA_adenyl_dom"/>
</dbReference>
<evidence type="ECO:0000259" key="1">
    <source>
        <dbReference type="Pfam" id="PF00501"/>
    </source>
</evidence>
<dbReference type="Gene3D" id="3.30.300.30">
    <property type="match status" value="1"/>
</dbReference>
<proteinExistence type="predicted"/>
<protein>
    <submittedName>
        <fullName evidence="3">Amino acid adenylation domain-containing protein</fullName>
    </submittedName>
</protein>
<dbReference type="PANTHER" id="PTHR45527:SF1">
    <property type="entry name" value="FATTY ACID SYNTHASE"/>
    <property type="match status" value="1"/>
</dbReference>
<dbReference type="RefSeq" id="WP_121391524.1">
    <property type="nucleotide sequence ID" value="NZ_RCDD01000002.1"/>
</dbReference>
<dbReference type="PRINTS" id="PR00154">
    <property type="entry name" value="AMPBINDING"/>
</dbReference>
<dbReference type="Pfam" id="PF13193">
    <property type="entry name" value="AMP-binding_C"/>
    <property type="match status" value="1"/>
</dbReference>
<dbReference type="NCBIfam" id="TIGR01733">
    <property type="entry name" value="AA-adenyl-dom"/>
    <property type="match status" value="1"/>
</dbReference>
<dbReference type="GO" id="GO:0043041">
    <property type="term" value="P:amino acid activation for nonribosomal peptide biosynthetic process"/>
    <property type="evidence" value="ECO:0007669"/>
    <property type="project" value="TreeGrafter"/>
</dbReference>
<comment type="caution">
    <text evidence="3">The sequence shown here is derived from an EMBL/GenBank/DDBJ whole genome shotgun (WGS) entry which is preliminary data.</text>
</comment>
<evidence type="ECO:0000313" key="3">
    <source>
        <dbReference type="EMBL" id="RLK58748.1"/>
    </source>
</evidence>
<dbReference type="OrthoDB" id="2472181at2"/>
<dbReference type="CDD" id="cd05930">
    <property type="entry name" value="A_NRPS"/>
    <property type="match status" value="1"/>
</dbReference>